<dbReference type="AlphaFoldDB" id="A0A9D4D6U8"/>
<dbReference type="InterPro" id="IPR036383">
    <property type="entry name" value="TSP1_rpt_sf"/>
</dbReference>
<evidence type="ECO:0000256" key="2">
    <source>
        <dbReference type="ARBA" id="ARBA00023157"/>
    </source>
</evidence>
<name>A0A9D4D6U8_DREPO</name>
<comment type="caution">
    <text evidence="4">The sequence shown here is derived from an EMBL/GenBank/DDBJ whole genome shotgun (WGS) entry which is preliminary data.</text>
</comment>
<gene>
    <name evidence="4" type="ORF">DPMN_045909</name>
</gene>
<dbReference type="Gene3D" id="2.60.120.40">
    <property type="match status" value="1"/>
</dbReference>
<reference evidence="4" key="1">
    <citation type="journal article" date="2019" name="bioRxiv">
        <title>The Genome of the Zebra Mussel, Dreissena polymorpha: A Resource for Invasive Species Research.</title>
        <authorList>
            <person name="McCartney M.A."/>
            <person name="Auch B."/>
            <person name="Kono T."/>
            <person name="Mallez S."/>
            <person name="Zhang Y."/>
            <person name="Obille A."/>
            <person name="Becker A."/>
            <person name="Abrahante J.E."/>
            <person name="Garbe J."/>
            <person name="Badalamenti J.P."/>
            <person name="Herman A."/>
            <person name="Mangelson H."/>
            <person name="Liachko I."/>
            <person name="Sullivan S."/>
            <person name="Sone E.D."/>
            <person name="Koren S."/>
            <person name="Silverstein K.A.T."/>
            <person name="Beckman K.B."/>
            <person name="Gohl D.M."/>
        </authorList>
    </citation>
    <scope>NUCLEOTIDE SEQUENCE</scope>
    <source>
        <strain evidence="4">Duluth1</strain>
        <tissue evidence="4">Whole animal</tissue>
    </source>
</reference>
<keyword evidence="5" id="KW-1185">Reference proteome</keyword>
<dbReference type="SMART" id="SM00209">
    <property type="entry name" value="TSP1"/>
    <property type="match status" value="3"/>
</dbReference>
<dbReference type="Proteomes" id="UP000828390">
    <property type="component" value="Unassembled WGS sequence"/>
</dbReference>
<dbReference type="Gene3D" id="2.20.100.10">
    <property type="entry name" value="Thrombospondin type-1 (TSP1) repeat"/>
    <property type="match status" value="3"/>
</dbReference>
<dbReference type="SUPFAM" id="SSF82895">
    <property type="entry name" value="TSP-1 type 1 repeat"/>
    <property type="match status" value="3"/>
</dbReference>
<dbReference type="SMART" id="SM00110">
    <property type="entry name" value="C1Q"/>
    <property type="match status" value="1"/>
</dbReference>
<dbReference type="PROSITE" id="PS50871">
    <property type="entry name" value="C1Q"/>
    <property type="match status" value="1"/>
</dbReference>
<dbReference type="FunFam" id="2.20.100.10:FF:000002">
    <property type="entry name" value="Unc-5 netrin receptor C"/>
    <property type="match status" value="1"/>
</dbReference>
<dbReference type="EMBL" id="JAIWYP010000011">
    <property type="protein sequence ID" value="KAH3739259.1"/>
    <property type="molecule type" value="Genomic_DNA"/>
</dbReference>
<dbReference type="SUPFAM" id="SSF49842">
    <property type="entry name" value="TNF-like"/>
    <property type="match status" value="1"/>
</dbReference>
<dbReference type="FunFam" id="2.20.100.10:FF:000007">
    <property type="entry name" value="Thrombospondin 1"/>
    <property type="match status" value="2"/>
</dbReference>
<dbReference type="InterPro" id="IPR001073">
    <property type="entry name" value="C1q_dom"/>
</dbReference>
<feature type="domain" description="C1q" evidence="3">
    <location>
        <begin position="323"/>
        <end position="471"/>
    </location>
</feature>
<dbReference type="PANTHER" id="PTHR22906">
    <property type="entry name" value="PROPERDIN"/>
    <property type="match status" value="1"/>
</dbReference>
<evidence type="ECO:0000256" key="1">
    <source>
        <dbReference type="ARBA" id="ARBA00022737"/>
    </source>
</evidence>
<dbReference type="InterPro" id="IPR000884">
    <property type="entry name" value="TSP1_rpt"/>
</dbReference>
<evidence type="ECO:0000313" key="4">
    <source>
        <dbReference type="EMBL" id="KAH3739259.1"/>
    </source>
</evidence>
<accession>A0A9D4D6U8</accession>
<evidence type="ECO:0000313" key="5">
    <source>
        <dbReference type="Proteomes" id="UP000828390"/>
    </source>
</evidence>
<keyword evidence="2" id="KW-1015">Disulfide bond</keyword>
<dbReference type="PROSITE" id="PS50092">
    <property type="entry name" value="TSP1"/>
    <property type="match status" value="3"/>
</dbReference>
<organism evidence="4 5">
    <name type="scientific">Dreissena polymorpha</name>
    <name type="common">Zebra mussel</name>
    <name type="synonym">Mytilus polymorpha</name>
    <dbReference type="NCBI Taxonomy" id="45954"/>
    <lineage>
        <taxon>Eukaryota</taxon>
        <taxon>Metazoa</taxon>
        <taxon>Spiralia</taxon>
        <taxon>Lophotrochozoa</taxon>
        <taxon>Mollusca</taxon>
        <taxon>Bivalvia</taxon>
        <taxon>Autobranchia</taxon>
        <taxon>Heteroconchia</taxon>
        <taxon>Euheterodonta</taxon>
        <taxon>Imparidentia</taxon>
        <taxon>Neoheterodontei</taxon>
        <taxon>Myida</taxon>
        <taxon>Dreissenoidea</taxon>
        <taxon>Dreissenidae</taxon>
        <taxon>Dreissena</taxon>
    </lineage>
</organism>
<evidence type="ECO:0000259" key="3">
    <source>
        <dbReference type="PROSITE" id="PS50871"/>
    </source>
</evidence>
<sequence>MIRVSECLECYSCQNIADPDECRNTSECSSGQSCSLQTFQAGSVLHFNMGCQTNQLCSSSAVGQNSIIGRSSQTRRQSTCHECCSADRCNTYLCAHRKPSECTDDEKLDCALLNSLFNVCADVHHAKITCPKFCGLCQLVDGNWAEWASWSSCSTTCENGKQSRARSCTNPPPSNGGLNCTGPAVDWKICTNQLCPVHGNWSDWSTWSDCSVTCDVGLRKKTRTCTNPRPDRFGDNCYGDASEYTVCQKDTCINPVHGNWSDWSTWSSCSVTCDVGLRKRTRTCSNPKPNRYGDYCVGDQSENIVCLTEPCNTTNGVLSSWGSWQSCSVTMCRKGHAVAFNAHGLKVVNYVNVFPTVIFNEGNAYNNSTGYFTAPVDGIYYFTVQICSQANNYIYFFLEKGRSRVENWERLTASIQSSSGYSSCASASSPVKLTRNEHVWVHMLNQYTPLHIYADGQDVWISFTGTLIQEL</sequence>
<dbReference type="InterPro" id="IPR008983">
    <property type="entry name" value="Tumour_necrosis_fac-like_dom"/>
</dbReference>
<dbReference type="Pfam" id="PF00386">
    <property type="entry name" value="C1q"/>
    <property type="match status" value="1"/>
</dbReference>
<protein>
    <recommendedName>
        <fullName evidence="3">C1q domain-containing protein</fullName>
    </recommendedName>
</protein>
<keyword evidence="1" id="KW-0677">Repeat</keyword>
<proteinExistence type="predicted"/>
<dbReference type="InterPro" id="IPR052065">
    <property type="entry name" value="Compl_asym_regulator"/>
</dbReference>
<reference evidence="4" key="2">
    <citation type="submission" date="2020-11" db="EMBL/GenBank/DDBJ databases">
        <authorList>
            <person name="McCartney M.A."/>
            <person name="Auch B."/>
            <person name="Kono T."/>
            <person name="Mallez S."/>
            <person name="Becker A."/>
            <person name="Gohl D.M."/>
            <person name="Silverstein K.A.T."/>
            <person name="Koren S."/>
            <person name="Bechman K.B."/>
            <person name="Herman A."/>
            <person name="Abrahante J.E."/>
            <person name="Garbe J."/>
        </authorList>
    </citation>
    <scope>NUCLEOTIDE SEQUENCE</scope>
    <source>
        <strain evidence="4">Duluth1</strain>
        <tissue evidence="4">Whole animal</tissue>
    </source>
</reference>
<dbReference type="PRINTS" id="PR01705">
    <property type="entry name" value="TSP1REPEAT"/>
</dbReference>
<dbReference type="Pfam" id="PF00090">
    <property type="entry name" value="TSP_1"/>
    <property type="match status" value="3"/>
</dbReference>